<dbReference type="InterPro" id="IPR052342">
    <property type="entry name" value="MCH/BMMD"/>
</dbReference>
<evidence type="ECO:0000313" key="2">
    <source>
        <dbReference type="EMBL" id="GHE04035.1"/>
    </source>
</evidence>
<reference evidence="3 4" key="2">
    <citation type="submission" date="2016-10" db="EMBL/GenBank/DDBJ databases">
        <authorList>
            <person name="Varghese N."/>
            <person name="Submissions S."/>
        </authorList>
    </citation>
    <scope>NUCLEOTIDE SEQUENCE [LARGE SCALE GENOMIC DNA]</scope>
    <source>
        <strain evidence="3 4">DSM 24802</strain>
    </source>
</reference>
<sequence>MSHHPSAMYYEDFSPGQSFLTAGRTITETDLQMFSMLTGDWNAIHCDADFAATTRYGQRLVHGSFGIGLAIGLMHGIGIFEGTAVAMLGISDWTFEKPILLGMTLRLRLTVIEVEPGRTGRTGRVGRQFELIDSAGEVIQRGRSDVLVSTRAGRGADNERETSA</sequence>
<evidence type="ECO:0000313" key="3">
    <source>
        <dbReference type="EMBL" id="SDX33837.1"/>
    </source>
</evidence>
<keyword evidence="4" id="KW-1185">Reference proteome</keyword>
<reference evidence="2" key="1">
    <citation type="journal article" date="2014" name="Int. J. Syst. Evol. Microbiol.">
        <title>Complete genome sequence of Corynebacterium casei LMG S-19264T (=DSM 44701T), isolated from a smear-ripened cheese.</title>
        <authorList>
            <consortium name="US DOE Joint Genome Institute (JGI-PGF)"/>
            <person name="Walter F."/>
            <person name="Albersmeier A."/>
            <person name="Kalinowski J."/>
            <person name="Ruckert C."/>
        </authorList>
    </citation>
    <scope>NUCLEOTIDE SEQUENCE</scope>
    <source>
        <strain evidence="2">CGMCC 1.10859</strain>
    </source>
</reference>
<reference evidence="2" key="3">
    <citation type="submission" date="2023-06" db="EMBL/GenBank/DDBJ databases">
        <authorList>
            <person name="Sun Q."/>
            <person name="Zhou Y."/>
        </authorList>
    </citation>
    <scope>NUCLEOTIDE SEQUENCE</scope>
    <source>
        <strain evidence="2">CGMCC 1.10859</strain>
    </source>
</reference>
<dbReference type="Gene3D" id="3.10.129.10">
    <property type="entry name" value="Hotdog Thioesterase"/>
    <property type="match status" value="1"/>
</dbReference>
<dbReference type="Proteomes" id="UP000199541">
    <property type="component" value="Unassembled WGS sequence"/>
</dbReference>
<dbReference type="EMBL" id="BNAB01000014">
    <property type="protein sequence ID" value="GHE04035.1"/>
    <property type="molecule type" value="Genomic_DNA"/>
</dbReference>
<dbReference type="AlphaFoldDB" id="A0AAN4UU90"/>
<dbReference type="EMBL" id="FNOB01000014">
    <property type="protein sequence ID" value="SDX33837.1"/>
    <property type="molecule type" value="Genomic_DNA"/>
</dbReference>
<dbReference type="Pfam" id="PF01575">
    <property type="entry name" value="MaoC_dehydratas"/>
    <property type="match status" value="1"/>
</dbReference>
<name>A0AAN4UU90_9RHOB</name>
<dbReference type="PANTHER" id="PTHR43664:SF1">
    <property type="entry name" value="BETA-METHYLMALYL-COA DEHYDRATASE"/>
    <property type="match status" value="1"/>
</dbReference>
<dbReference type="Proteomes" id="UP000634647">
    <property type="component" value="Unassembled WGS sequence"/>
</dbReference>
<dbReference type="SUPFAM" id="SSF54637">
    <property type="entry name" value="Thioesterase/thiol ester dehydrase-isomerase"/>
    <property type="match status" value="1"/>
</dbReference>
<evidence type="ECO:0000313" key="4">
    <source>
        <dbReference type="Proteomes" id="UP000199541"/>
    </source>
</evidence>
<comment type="caution">
    <text evidence="2">The sequence shown here is derived from an EMBL/GenBank/DDBJ whole genome shotgun (WGS) entry which is preliminary data.</text>
</comment>
<dbReference type="InterPro" id="IPR029069">
    <property type="entry name" value="HotDog_dom_sf"/>
</dbReference>
<gene>
    <name evidence="2" type="ORF">GCM10008024_29620</name>
    <name evidence="3" type="ORF">SAMN05444006_11418</name>
</gene>
<proteinExistence type="predicted"/>
<dbReference type="RefSeq" id="WP_035846939.1">
    <property type="nucleotide sequence ID" value="NZ_BNAB01000014.1"/>
</dbReference>
<protein>
    <submittedName>
        <fullName evidence="3">Acyl dehydratase</fullName>
    </submittedName>
    <submittedName>
        <fullName evidence="2">MaoC family dehydratase</fullName>
    </submittedName>
</protein>
<evidence type="ECO:0000259" key="1">
    <source>
        <dbReference type="Pfam" id="PF01575"/>
    </source>
</evidence>
<feature type="domain" description="MaoC-like" evidence="1">
    <location>
        <begin position="15"/>
        <end position="126"/>
    </location>
</feature>
<dbReference type="InterPro" id="IPR002539">
    <property type="entry name" value="MaoC-like_dom"/>
</dbReference>
<dbReference type="PANTHER" id="PTHR43664">
    <property type="entry name" value="MONOAMINE OXIDASE-RELATED"/>
    <property type="match status" value="1"/>
</dbReference>
<evidence type="ECO:0000313" key="5">
    <source>
        <dbReference type="Proteomes" id="UP000634647"/>
    </source>
</evidence>
<accession>A0AAN4UU90</accession>
<organism evidence="2 5">
    <name type="scientific">Allgaiera indica</name>
    <dbReference type="NCBI Taxonomy" id="765699"/>
    <lineage>
        <taxon>Bacteria</taxon>
        <taxon>Pseudomonadati</taxon>
        <taxon>Pseudomonadota</taxon>
        <taxon>Alphaproteobacteria</taxon>
        <taxon>Rhodobacterales</taxon>
        <taxon>Paracoccaceae</taxon>
        <taxon>Allgaiera</taxon>
    </lineage>
</organism>